<gene>
    <name evidence="9" type="ORF">FKW77_009157</name>
</gene>
<dbReference type="AlphaFoldDB" id="A0A517L434"/>
<proteinExistence type="predicted"/>
<feature type="transmembrane region" description="Helical" evidence="7">
    <location>
        <begin position="389"/>
        <end position="408"/>
    </location>
</feature>
<keyword evidence="3 7" id="KW-0812">Transmembrane</keyword>
<evidence type="ECO:0000256" key="3">
    <source>
        <dbReference type="ARBA" id="ARBA00022692"/>
    </source>
</evidence>
<name>A0A517L434_9PEZI</name>
<dbReference type="InterPro" id="IPR001958">
    <property type="entry name" value="Tet-R_TetA/multi-R_MdtG-like"/>
</dbReference>
<dbReference type="PROSITE" id="PS50850">
    <property type="entry name" value="MFS"/>
    <property type="match status" value="1"/>
</dbReference>
<dbReference type="GO" id="GO:0016020">
    <property type="term" value="C:membrane"/>
    <property type="evidence" value="ECO:0007669"/>
    <property type="project" value="UniProtKB-SubCell"/>
</dbReference>
<dbReference type="GO" id="GO:0022857">
    <property type="term" value="F:transmembrane transporter activity"/>
    <property type="evidence" value="ECO:0007669"/>
    <property type="project" value="InterPro"/>
</dbReference>
<dbReference type="Pfam" id="PF07690">
    <property type="entry name" value="MFS_1"/>
    <property type="match status" value="1"/>
</dbReference>
<dbReference type="InterPro" id="IPR036259">
    <property type="entry name" value="MFS_trans_sf"/>
</dbReference>
<keyword evidence="4 7" id="KW-1133">Transmembrane helix</keyword>
<evidence type="ECO:0000256" key="2">
    <source>
        <dbReference type="ARBA" id="ARBA00022448"/>
    </source>
</evidence>
<feature type="region of interest" description="Disordered" evidence="6">
    <location>
        <begin position="300"/>
        <end position="324"/>
    </location>
</feature>
<evidence type="ECO:0000256" key="6">
    <source>
        <dbReference type="SAM" id="MobiDB-lite"/>
    </source>
</evidence>
<feature type="compositionally biased region" description="Basic and acidic residues" evidence="6">
    <location>
        <begin position="307"/>
        <end position="316"/>
    </location>
</feature>
<feature type="transmembrane region" description="Helical" evidence="7">
    <location>
        <begin position="238"/>
        <end position="260"/>
    </location>
</feature>
<accession>A0A517L434</accession>
<dbReference type="InterPro" id="IPR020846">
    <property type="entry name" value="MFS_dom"/>
</dbReference>
<dbReference type="PRINTS" id="PR01035">
    <property type="entry name" value="TCRTETA"/>
</dbReference>
<protein>
    <recommendedName>
        <fullName evidence="8">Major facilitator superfamily (MFS) profile domain-containing protein</fullName>
    </recommendedName>
</protein>
<keyword evidence="10" id="KW-1185">Reference proteome</keyword>
<feature type="region of interest" description="Disordered" evidence="6">
    <location>
        <begin position="1"/>
        <end position="34"/>
    </location>
</feature>
<evidence type="ECO:0000313" key="9">
    <source>
        <dbReference type="EMBL" id="QDS70379.1"/>
    </source>
</evidence>
<feature type="transmembrane region" description="Helical" evidence="7">
    <location>
        <begin position="123"/>
        <end position="139"/>
    </location>
</feature>
<evidence type="ECO:0000256" key="7">
    <source>
        <dbReference type="SAM" id="Phobius"/>
    </source>
</evidence>
<evidence type="ECO:0000256" key="5">
    <source>
        <dbReference type="ARBA" id="ARBA00023136"/>
    </source>
</evidence>
<feature type="transmembrane region" description="Helical" evidence="7">
    <location>
        <begin position="183"/>
        <end position="205"/>
    </location>
</feature>
<feature type="transmembrane region" description="Helical" evidence="7">
    <location>
        <begin position="420"/>
        <end position="438"/>
    </location>
</feature>
<evidence type="ECO:0000259" key="8">
    <source>
        <dbReference type="PROSITE" id="PS50850"/>
    </source>
</evidence>
<dbReference type="InterPro" id="IPR011701">
    <property type="entry name" value="MFS"/>
</dbReference>
<dbReference type="OrthoDB" id="10262656at2759"/>
<dbReference type="Proteomes" id="UP000316270">
    <property type="component" value="Chromosome 4"/>
</dbReference>
<evidence type="ECO:0000256" key="4">
    <source>
        <dbReference type="ARBA" id="ARBA00022989"/>
    </source>
</evidence>
<feature type="transmembrane region" description="Helical" evidence="7">
    <location>
        <begin position="93"/>
        <end position="111"/>
    </location>
</feature>
<organism evidence="9 10">
    <name type="scientific">Venturia effusa</name>
    <dbReference type="NCBI Taxonomy" id="50376"/>
    <lineage>
        <taxon>Eukaryota</taxon>
        <taxon>Fungi</taxon>
        <taxon>Dikarya</taxon>
        <taxon>Ascomycota</taxon>
        <taxon>Pezizomycotina</taxon>
        <taxon>Dothideomycetes</taxon>
        <taxon>Pleosporomycetidae</taxon>
        <taxon>Venturiales</taxon>
        <taxon>Venturiaceae</taxon>
        <taxon>Venturia</taxon>
    </lineage>
</organism>
<feature type="domain" description="Major facilitator superfamily (MFS) profile" evidence="8">
    <location>
        <begin position="45"/>
        <end position="547"/>
    </location>
</feature>
<reference evidence="9 10" key="1">
    <citation type="submission" date="2019-07" db="EMBL/GenBank/DDBJ databases">
        <title>Finished genome of Venturia effusa.</title>
        <authorList>
            <person name="Young C.A."/>
            <person name="Cox M.P."/>
            <person name="Ganley A.R.D."/>
            <person name="David W.J."/>
        </authorList>
    </citation>
    <scope>NUCLEOTIDE SEQUENCE [LARGE SCALE GENOMIC DNA]</scope>
    <source>
        <strain evidence="10">albino</strain>
    </source>
</reference>
<sequence>MKQPYTKIEELSTVEMQEDTRPPPPPRKRTKPPPVHWMDLPNKDQLFILGLCRLSEPLSNTCVLPYIYYLIKSIVATSGNVPTKSEADQISKLSGILVAVFPLAQFATSMFWARQADTRGRRFVILAGLFGSAISNLAFGFSRSFWALVFWRTLGGVANGNVGVVRTMTAEIVKERKYQTRAFLLLPLIFNAGMVAGLALGGCLAEPAANLPWLFGPTGLLNFWHYEQGVQWTIDYPYALPALFNVSLLLAGLLLAVLGLKETLAGRDGEKHLGINLGRSILRAAKPFLPRRFTKDYAPLPLDDLDDTKAPEEEKPLPSLQSSLQPRPTIRNVCTREVICAIVSFGLLPLHNSAFMHIFPVYLSNPPASNSNATAFSFNGGLGLQSPSIGLWLGLLGICGILLQLFIYPRLQLRFGTLGVFRISLFIFPVTYAMAPYLSLLPQDGKIVTYWLPIALVAWSQIMARTLAIPSTVLLLTDAAPTKSALSTIHGIGNMVACLARAIGPAVGGWVFAWGVERDVVGAVWWFYLTVVAIGALVWSYMMEGSGDFEG</sequence>
<feature type="transmembrane region" description="Helical" evidence="7">
    <location>
        <begin position="488"/>
        <end position="513"/>
    </location>
</feature>
<dbReference type="PANTHER" id="PTHR23504">
    <property type="entry name" value="MAJOR FACILITATOR SUPERFAMILY DOMAIN-CONTAINING PROTEIN 10"/>
    <property type="match status" value="1"/>
</dbReference>
<comment type="subcellular location">
    <subcellularLocation>
        <location evidence="1">Membrane</location>
        <topology evidence="1">Multi-pass membrane protein</topology>
    </subcellularLocation>
</comment>
<evidence type="ECO:0000256" key="1">
    <source>
        <dbReference type="ARBA" id="ARBA00004141"/>
    </source>
</evidence>
<keyword evidence="5 7" id="KW-0472">Membrane</keyword>
<feature type="transmembrane region" description="Helical" evidence="7">
    <location>
        <begin position="450"/>
        <end position="476"/>
    </location>
</feature>
<dbReference type="PANTHER" id="PTHR23504:SF6">
    <property type="entry name" value="MULTIDRUG TRANSPORTER, PUTATIVE (AFU_ORTHOLOGUE AFUA_4G08740)-RELATED"/>
    <property type="match status" value="1"/>
</dbReference>
<evidence type="ECO:0000313" key="10">
    <source>
        <dbReference type="Proteomes" id="UP000316270"/>
    </source>
</evidence>
<dbReference type="SUPFAM" id="SSF103473">
    <property type="entry name" value="MFS general substrate transporter"/>
    <property type="match status" value="1"/>
</dbReference>
<dbReference type="Gene3D" id="1.20.1250.20">
    <property type="entry name" value="MFS general substrate transporter like domains"/>
    <property type="match status" value="1"/>
</dbReference>
<feature type="transmembrane region" description="Helical" evidence="7">
    <location>
        <begin position="525"/>
        <end position="542"/>
    </location>
</feature>
<keyword evidence="2" id="KW-0813">Transport</keyword>
<dbReference type="EMBL" id="CP042188">
    <property type="protein sequence ID" value="QDS70379.1"/>
    <property type="molecule type" value="Genomic_DNA"/>
</dbReference>